<dbReference type="PANTHER" id="PTHR30523:SF6">
    <property type="entry name" value="PHOSPHOENOLPYRUVATE CARBOXYLASE"/>
    <property type="match status" value="1"/>
</dbReference>
<evidence type="ECO:0000256" key="2">
    <source>
        <dbReference type="ARBA" id="ARBA00003670"/>
    </source>
</evidence>
<dbReference type="PROSITE" id="PS00393">
    <property type="entry name" value="PEPCASE_2"/>
    <property type="match status" value="1"/>
</dbReference>
<dbReference type="GO" id="GO:0008964">
    <property type="term" value="F:phosphoenolpyruvate carboxylase activity"/>
    <property type="evidence" value="ECO:0007669"/>
    <property type="project" value="UniProtKB-UniRule"/>
</dbReference>
<evidence type="ECO:0000313" key="12">
    <source>
        <dbReference type="EMBL" id="MCW1076846.1"/>
    </source>
</evidence>
<comment type="subunit">
    <text evidence="10">Homotetramer.</text>
</comment>
<evidence type="ECO:0000256" key="7">
    <source>
        <dbReference type="ARBA" id="ARBA00023239"/>
    </source>
</evidence>
<dbReference type="HAMAP" id="MF_00595">
    <property type="entry name" value="PEPcase_type1"/>
    <property type="match status" value="1"/>
</dbReference>
<dbReference type="InterPro" id="IPR033129">
    <property type="entry name" value="PEPCASE_His_AS"/>
</dbReference>
<dbReference type="EMBL" id="JAPAIP010000022">
    <property type="protein sequence ID" value="MCW1076846.1"/>
    <property type="molecule type" value="Genomic_DNA"/>
</dbReference>
<dbReference type="EC" id="4.1.1.31" evidence="4 10"/>
<comment type="similarity">
    <text evidence="3 10">Belongs to the PEPCase type 1 family.</text>
</comment>
<feature type="active site" evidence="10">
    <location>
        <position position="138"/>
    </location>
</feature>
<dbReference type="GO" id="GO:0000287">
    <property type="term" value="F:magnesium ion binding"/>
    <property type="evidence" value="ECO:0007669"/>
    <property type="project" value="UniProtKB-UniRule"/>
</dbReference>
<evidence type="ECO:0000256" key="8">
    <source>
        <dbReference type="ARBA" id="ARBA00023300"/>
    </source>
</evidence>
<gene>
    <name evidence="10 12" type="primary">ppc</name>
    <name evidence="12" type="ORF">OJ589_06775</name>
</gene>
<comment type="catalytic activity">
    <reaction evidence="9 10">
        <text>oxaloacetate + phosphate = phosphoenolpyruvate + hydrogencarbonate</text>
        <dbReference type="Rhea" id="RHEA:28370"/>
        <dbReference type="ChEBI" id="CHEBI:16452"/>
        <dbReference type="ChEBI" id="CHEBI:17544"/>
        <dbReference type="ChEBI" id="CHEBI:43474"/>
        <dbReference type="ChEBI" id="CHEBI:58702"/>
        <dbReference type="EC" id="4.1.1.31"/>
    </reaction>
</comment>
<comment type="function">
    <text evidence="2 10">Forms oxaloacetate, a four-carbon dicarboxylic acid source for the tricarboxylic acid cycle.</text>
</comment>
<feature type="active site" evidence="10 11">
    <location>
        <position position="561"/>
    </location>
</feature>
<evidence type="ECO:0000313" key="13">
    <source>
        <dbReference type="Proteomes" id="UP001208682"/>
    </source>
</evidence>
<dbReference type="InterPro" id="IPR015813">
    <property type="entry name" value="Pyrv/PenolPyrv_kinase-like_dom"/>
</dbReference>
<dbReference type="AlphaFoldDB" id="A0ABD4U5E3"/>
<keyword evidence="8 10" id="KW-0120">Carbon dioxide fixation</keyword>
<dbReference type="InterPro" id="IPR021135">
    <property type="entry name" value="PEP_COase"/>
</dbReference>
<dbReference type="Gene3D" id="1.20.1440.90">
    <property type="entry name" value="Phosphoenolpyruvate/pyruvate domain"/>
    <property type="match status" value="1"/>
</dbReference>
<evidence type="ECO:0000256" key="6">
    <source>
        <dbReference type="ARBA" id="ARBA00022842"/>
    </source>
</evidence>
<evidence type="ECO:0000256" key="4">
    <source>
        <dbReference type="ARBA" id="ARBA00012305"/>
    </source>
</evidence>
<comment type="cofactor">
    <cofactor evidence="1 10">
        <name>Mg(2+)</name>
        <dbReference type="ChEBI" id="CHEBI:18420"/>
    </cofactor>
</comment>
<evidence type="ECO:0000256" key="1">
    <source>
        <dbReference type="ARBA" id="ARBA00001946"/>
    </source>
</evidence>
<keyword evidence="7 10" id="KW-0456">Lyase</keyword>
<dbReference type="NCBIfam" id="NF000584">
    <property type="entry name" value="PRK00009.1"/>
    <property type="match status" value="1"/>
</dbReference>
<evidence type="ECO:0000256" key="9">
    <source>
        <dbReference type="ARBA" id="ARBA00048995"/>
    </source>
</evidence>
<keyword evidence="6 10" id="KW-0460">Magnesium</keyword>
<dbReference type="InterPro" id="IPR022805">
    <property type="entry name" value="PEP_COase_bac/pln-type"/>
</dbReference>
<accession>A0ABD4U5E3</accession>
<dbReference type="GO" id="GO:0006107">
    <property type="term" value="P:oxaloacetate metabolic process"/>
    <property type="evidence" value="ECO:0007669"/>
    <property type="project" value="UniProtKB-UniRule"/>
</dbReference>
<dbReference type="Proteomes" id="UP001208682">
    <property type="component" value="Unassembled WGS sequence"/>
</dbReference>
<dbReference type="RefSeq" id="WP_059220925.1">
    <property type="nucleotide sequence ID" value="NZ_CP183189.1"/>
</dbReference>
<dbReference type="SUPFAM" id="SSF51621">
    <property type="entry name" value="Phosphoenolpyruvate/pyruvate domain"/>
    <property type="match status" value="1"/>
</dbReference>
<protein>
    <recommendedName>
        <fullName evidence="5 10">Phosphoenolpyruvate carboxylase</fullName>
        <shortName evidence="10">PEPC</shortName>
        <shortName evidence="10">PEPCase</shortName>
        <ecNumber evidence="4 10">4.1.1.31</ecNumber>
    </recommendedName>
</protein>
<dbReference type="GO" id="GO:0015977">
    <property type="term" value="P:carbon fixation"/>
    <property type="evidence" value="ECO:0007669"/>
    <property type="project" value="UniProtKB-UniRule"/>
</dbReference>
<evidence type="ECO:0000256" key="5">
    <source>
        <dbReference type="ARBA" id="ARBA00022419"/>
    </source>
</evidence>
<evidence type="ECO:0000256" key="3">
    <source>
        <dbReference type="ARBA" id="ARBA00008346"/>
    </source>
</evidence>
<dbReference type="PRINTS" id="PR00150">
    <property type="entry name" value="PEPCARBXLASE"/>
</dbReference>
<dbReference type="Pfam" id="PF00311">
    <property type="entry name" value="PEPcase"/>
    <property type="match status" value="1"/>
</dbReference>
<reference evidence="12 13" key="1">
    <citation type="submission" date="2022-10" db="EMBL/GenBank/DDBJ databases">
        <title>Comparative genomic study of S. anginosus.</title>
        <authorList>
            <person name="Prasad A."/>
            <person name="Ene A."/>
            <person name="Jablonska S."/>
            <person name="Du J."/>
            <person name="Wolfe A.J."/>
            <person name="Putonti C."/>
        </authorList>
    </citation>
    <scope>NUCLEOTIDE SEQUENCE [LARGE SCALE GENOMIC DNA]</scope>
    <source>
        <strain evidence="12 13">UMB1339</strain>
    </source>
</reference>
<comment type="caution">
    <text evidence="12">The sequence shown here is derived from an EMBL/GenBank/DDBJ whole genome shotgun (WGS) entry which is preliminary data.</text>
</comment>
<sequence length="899" mass="103719">MSLQKLENYNNKEVIKEEVTILTDLLEEVTKNMLSPETFEKIIALKELAAAGNYEGLNEIVQSLSNKEMSYISRYFSILPLLINISEDVDLAFEINYQNNVGQDYLGKLSTTIDLVAEKENAAEILEHLNVVPVLTAHPTQVQRTTMLDLTNHIHVLLRKYRDVRMGLLNEQKWHNNLRRYIEIIMRTDMIREKKLKVTNEITNVMEYYNSSFLQAVTNLTEEYKRLAKKHGIDLKNPTPITMGMWIGGDRDGNPYVTAETLKKSALTQCEVIMNYYDTKVANLYREFSLSTGIVKVSEAVQEMAYLSEDNSIYREKELYRRAFYHIRTKLKNTKTYFISQIKTEPHYHKIEEFKHDLLAIKQSLLENKGEAMISGEFTELLQAVEVFGFYLASIDMRQDSSVHEACVAELLASAGIVEHYSELSEDEKCHVLLNELLYDPRILSATHAKKSALLQKELEIFQTARELKDKLGDAVIKQTIISHATSVSDLLELAVMHKEVGLIDKEFARVQIVPLFETIEDLDNSYDTMKKYLSLPIAQKWIASNNNYQEIMLGYSDSNKDGGYLSSCWTLYKAQQQLTAIGDEFGVKITFFHGRGGTVGRGGGPTYEAITSQPLRSINDRIRLTEQGEVIGNKYGNKDAAYYNLEMLVSATINRMITKKKSDTSTSNRYERIMDQVVERSYQIYRDLVFGNEHFYDYFFESSPIKAISSFNIGSRPAARKTITEIGGLRAIPWVFSWSQSRVMFPGWYGVGSSFKEFIDENPEENLAFLRKMYKNWPFFQSLLSNVDMVLSKSNMNIAFEYAQLCEDKEVQEIYYTILDEWQLTKNVILAIEDYDDLLEENPYLRDSLDYRMRYFNILNYIQLELIKRQRRGELSSDEERLIHITINGIATGLRNSG</sequence>
<name>A0ABD4U5E3_STRAP</name>
<dbReference type="PANTHER" id="PTHR30523">
    <property type="entry name" value="PHOSPHOENOLPYRUVATE CARBOXYLASE"/>
    <property type="match status" value="1"/>
</dbReference>
<organism evidence="12 13">
    <name type="scientific">Streptococcus anginosus</name>
    <dbReference type="NCBI Taxonomy" id="1328"/>
    <lineage>
        <taxon>Bacteria</taxon>
        <taxon>Bacillati</taxon>
        <taxon>Bacillota</taxon>
        <taxon>Bacilli</taxon>
        <taxon>Lactobacillales</taxon>
        <taxon>Streptococcaceae</taxon>
        <taxon>Streptococcus</taxon>
        <taxon>Streptococcus anginosus group</taxon>
    </lineage>
</organism>
<evidence type="ECO:0000256" key="11">
    <source>
        <dbReference type="PROSITE-ProRule" id="PRU10112"/>
    </source>
</evidence>
<proteinExistence type="inferred from homology"/>
<evidence type="ECO:0000256" key="10">
    <source>
        <dbReference type="HAMAP-Rule" id="MF_00595"/>
    </source>
</evidence>